<dbReference type="PANTHER" id="PTHR34471:SF1">
    <property type="entry name" value="ARGININE REPRESSOR"/>
    <property type="match status" value="1"/>
</dbReference>
<feature type="domain" description="Arginine repressor DNA-binding" evidence="9">
    <location>
        <begin position="2"/>
        <end position="67"/>
    </location>
</feature>
<name>A0A0M2NI62_9FIRM</name>
<dbReference type="GO" id="GO:0051259">
    <property type="term" value="P:protein complex oligomerization"/>
    <property type="evidence" value="ECO:0007669"/>
    <property type="project" value="InterPro"/>
</dbReference>
<dbReference type="SUPFAM" id="SSF46785">
    <property type="entry name" value="Winged helix' DNA-binding domain"/>
    <property type="match status" value="1"/>
</dbReference>
<dbReference type="Pfam" id="PF02863">
    <property type="entry name" value="Arg_repressor_C"/>
    <property type="match status" value="1"/>
</dbReference>
<dbReference type="InterPro" id="IPR020899">
    <property type="entry name" value="Arg_repress_C"/>
</dbReference>
<dbReference type="AlphaFoldDB" id="A0A0M2NI62"/>
<dbReference type="InterPro" id="IPR036390">
    <property type="entry name" value="WH_DNA-bd_sf"/>
</dbReference>
<keyword evidence="7" id="KW-0028">Amino-acid biosynthesis</keyword>
<keyword evidence="7" id="KW-0055">Arginine biosynthesis</keyword>
<dbReference type="InterPro" id="IPR020900">
    <property type="entry name" value="Arg_repress_DNA-bd"/>
</dbReference>
<keyword evidence="7" id="KW-0678">Repressor</keyword>
<dbReference type="NCBIfam" id="TIGR01529">
    <property type="entry name" value="argR_whole"/>
    <property type="match status" value="1"/>
</dbReference>
<evidence type="ECO:0000259" key="9">
    <source>
        <dbReference type="Pfam" id="PF01316"/>
    </source>
</evidence>
<evidence type="ECO:0000256" key="7">
    <source>
        <dbReference type="HAMAP-Rule" id="MF_00173"/>
    </source>
</evidence>
<comment type="pathway">
    <text evidence="7">Amino-acid biosynthesis; L-arginine biosynthesis [regulation].</text>
</comment>
<dbReference type="Gene3D" id="3.30.1360.40">
    <property type="match status" value="1"/>
</dbReference>
<evidence type="ECO:0000259" key="10">
    <source>
        <dbReference type="Pfam" id="PF02863"/>
    </source>
</evidence>
<dbReference type="InterPro" id="IPR036388">
    <property type="entry name" value="WH-like_DNA-bd_sf"/>
</dbReference>
<evidence type="ECO:0000313" key="12">
    <source>
        <dbReference type="Proteomes" id="UP000034076"/>
    </source>
</evidence>
<dbReference type="PATRIC" id="fig|270498.16.peg.1321"/>
<dbReference type="Pfam" id="PF01316">
    <property type="entry name" value="Arg_repressor"/>
    <property type="match status" value="1"/>
</dbReference>
<comment type="similarity">
    <text evidence="2 7">Belongs to the ArgR family.</text>
</comment>
<gene>
    <name evidence="7" type="primary">argR</name>
    <name evidence="11" type="ORF">CHK_2576</name>
</gene>
<dbReference type="InterPro" id="IPR036251">
    <property type="entry name" value="Arg_repress_C_sf"/>
</dbReference>
<dbReference type="HAMAP" id="MF_00173">
    <property type="entry name" value="Arg_repressor"/>
    <property type="match status" value="1"/>
</dbReference>
<comment type="caution">
    <text evidence="11">The sequence shown here is derived from an EMBL/GenBank/DDBJ whole genome shotgun (WGS) entry which is preliminary data.</text>
</comment>
<dbReference type="GO" id="GO:1900079">
    <property type="term" value="P:regulation of arginine biosynthetic process"/>
    <property type="evidence" value="ECO:0007669"/>
    <property type="project" value="UniProtKB-UniRule"/>
</dbReference>
<dbReference type="PANTHER" id="PTHR34471">
    <property type="entry name" value="ARGININE REPRESSOR"/>
    <property type="match status" value="1"/>
</dbReference>
<dbReference type="Gene3D" id="1.10.10.10">
    <property type="entry name" value="Winged helix-like DNA-binding domain superfamily/Winged helix DNA-binding domain"/>
    <property type="match status" value="1"/>
</dbReference>
<dbReference type="EMBL" id="LAYJ01000115">
    <property type="protein sequence ID" value="KKI49960.1"/>
    <property type="molecule type" value="Genomic_DNA"/>
</dbReference>
<reference evidence="11 12" key="1">
    <citation type="submission" date="2015-04" db="EMBL/GenBank/DDBJ databases">
        <title>Draft genome sequence of bacteremic isolate Catabacter hongkongensis type strain HKU16T.</title>
        <authorList>
            <person name="Lau S.K."/>
            <person name="Teng J.L."/>
            <person name="Huang Y."/>
            <person name="Curreem S.O."/>
            <person name="Tsui S.K."/>
            <person name="Woo P.C."/>
        </authorList>
    </citation>
    <scope>NUCLEOTIDE SEQUENCE [LARGE SCALE GENOMIC DNA]</scope>
    <source>
        <strain evidence="11 12">HKU16</strain>
    </source>
</reference>
<evidence type="ECO:0000256" key="1">
    <source>
        <dbReference type="ARBA" id="ARBA00004496"/>
    </source>
</evidence>
<dbReference type="GO" id="GO:0005737">
    <property type="term" value="C:cytoplasm"/>
    <property type="evidence" value="ECO:0007669"/>
    <property type="project" value="UniProtKB-SubCell"/>
</dbReference>
<comment type="function">
    <text evidence="7">Regulates arginine biosynthesis genes.</text>
</comment>
<dbReference type="STRING" id="270498.CHK_2576"/>
<organism evidence="11 12">
    <name type="scientific">Christensenella hongkongensis</name>
    <dbReference type="NCBI Taxonomy" id="270498"/>
    <lineage>
        <taxon>Bacteria</taxon>
        <taxon>Bacillati</taxon>
        <taxon>Bacillota</taxon>
        <taxon>Clostridia</taxon>
        <taxon>Christensenellales</taxon>
        <taxon>Christensenellaceae</taxon>
        <taxon>Christensenella</taxon>
    </lineage>
</organism>
<feature type="domain" description="Arginine repressor C-terminal" evidence="10">
    <location>
        <begin position="79"/>
        <end position="144"/>
    </location>
</feature>
<evidence type="ECO:0000256" key="8">
    <source>
        <dbReference type="NCBIfam" id="TIGR01529"/>
    </source>
</evidence>
<dbReference type="InterPro" id="IPR001669">
    <property type="entry name" value="Arg_repress"/>
</dbReference>
<keyword evidence="12" id="KW-1185">Reference proteome</keyword>
<dbReference type="PRINTS" id="PR01467">
    <property type="entry name" value="ARGREPRESSOR"/>
</dbReference>
<protein>
    <recommendedName>
        <fullName evidence="7 8">Arginine repressor</fullName>
    </recommendedName>
</protein>
<dbReference type="Proteomes" id="UP000034076">
    <property type="component" value="Unassembled WGS sequence"/>
</dbReference>
<evidence type="ECO:0000256" key="4">
    <source>
        <dbReference type="ARBA" id="ARBA00023015"/>
    </source>
</evidence>
<dbReference type="GO" id="GO:0003677">
    <property type="term" value="F:DNA binding"/>
    <property type="evidence" value="ECO:0007669"/>
    <property type="project" value="UniProtKB-KW"/>
</dbReference>
<evidence type="ECO:0000256" key="3">
    <source>
        <dbReference type="ARBA" id="ARBA00022490"/>
    </source>
</evidence>
<evidence type="ECO:0000256" key="5">
    <source>
        <dbReference type="ARBA" id="ARBA00023125"/>
    </source>
</evidence>
<accession>A0A0M2NI62</accession>
<keyword evidence="3 7" id="KW-0963">Cytoplasm</keyword>
<comment type="subcellular location">
    <subcellularLocation>
        <location evidence="1 7">Cytoplasm</location>
    </subcellularLocation>
</comment>
<evidence type="ECO:0000256" key="2">
    <source>
        <dbReference type="ARBA" id="ARBA00008316"/>
    </source>
</evidence>
<dbReference type="GO" id="GO:0006526">
    <property type="term" value="P:L-arginine biosynthetic process"/>
    <property type="evidence" value="ECO:0007669"/>
    <property type="project" value="UniProtKB-UniPathway"/>
</dbReference>
<dbReference type="OrthoDB" id="9807089at2"/>
<keyword evidence="6 7" id="KW-0804">Transcription</keyword>
<dbReference type="GO" id="GO:0003700">
    <property type="term" value="F:DNA-binding transcription factor activity"/>
    <property type="evidence" value="ECO:0007669"/>
    <property type="project" value="UniProtKB-UniRule"/>
</dbReference>
<evidence type="ECO:0000313" key="11">
    <source>
        <dbReference type="EMBL" id="KKI49960.1"/>
    </source>
</evidence>
<dbReference type="NCBIfam" id="NF001680">
    <property type="entry name" value="PRK00441.1"/>
    <property type="match status" value="1"/>
</dbReference>
<dbReference type="RefSeq" id="WP_046444388.1">
    <property type="nucleotide sequence ID" value="NZ_JAXDTA010000071.1"/>
</dbReference>
<dbReference type="SUPFAM" id="SSF55252">
    <property type="entry name" value="C-terminal domain of arginine repressor"/>
    <property type="match status" value="1"/>
</dbReference>
<sequence>MKSKRQNKILDLIENNEVETQEELVTLLNKADYRVTQATISRDIKELHLIKVQSSSGAYKYAVNKKNKANDMDIMMRIFKDTVMSVDSAGNLVVIKTLSGSANAAAEVVDSLHYSGVMGTLAGDNTIFVATVSEQAAEEIAERFIKMVNK</sequence>
<dbReference type="UniPathway" id="UPA00068"/>
<keyword evidence="4 7" id="KW-0805">Transcription regulation</keyword>
<keyword evidence="5 7" id="KW-0238">DNA-binding</keyword>
<dbReference type="GO" id="GO:0034618">
    <property type="term" value="F:arginine binding"/>
    <property type="evidence" value="ECO:0007669"/>
    <property type="project" value="InterPro"/>
</dbReference>
<evidence type="ECO:0000256" key="6">
    <source>
        <dbReference type="ARBA" id="ARBA00023163"/>
    </source>
</evidence>
<proteinExistence type="inferred from homology"/>